<dbReference type="Proteomes" id="UP001159363">
    <property type="component" value="Chromosome X"/>
</dbReference>
<reference evidence="1 2" key="1">
    <citation type="submission" date="2023-02" db="EMBL/GenBank/DDBJ databases">
        <title>LHISI_Scaffold_Assembly.</title>
        <authorList>
            <person name="Stuart O.P."/>
            <person name="Cleave R."/>
            <person name="Magrath M.J.L."/>
            <person name="Mikheyev A.S."/>
        </authorList>
    </citation>
    <scope>NUCLEOTIDE SEQUENCE [LARGE SCALE GENOMIC DNA]</scope>
    <source>
        <strain evidence="1">Daus_M_001</strain>
        <tissue evidence="1">Leg muscle</tissue>
    </source>
</reference>
<keyword evidence="2" id="KW-1185">Reference proteome</keyword>
<name>A0ABQ9HSC9_9NEOP</name>
<gene>
    <name evidence="1" type="ORF">PR048_013352</name>
</gene>
<evidence type="ECO:0000313" key="1">
    <source>
        <dbReference type="EMBL" id="KAJ8887137.1"/>
    </source>
</evidence>
<protein>
    <submittedName>
        <fullName evidence="1">Uncharacterized protein</fullName>
    </submittedName>
</protein>
<dbReference type="EMBL" id="JARBHB010000004">
    <property type="protein sequence ID" value="KAJ8887137.1"/>
    <property type="molecule type" value="Genomic_DNA"/>
</dbReference>
<accession>A0ABQ9HSC9</accession>
<proteinExistence type="predicted"/>
<organism evidence="1 2">
    <name type="scientific">Dryococelus australis</name>
    <dbReference type="NCBI Taxonomy" id="614101"/>
    <lineage>
        <taxon>Eukaryota</taxon>
        <taxon>Metazoa</taxon>
        <taxon>Ecdysozoa</taxon>
        <taxon>Arthropoda</taxon>
        <taxon>Hexapoda</taxon>
        <taxon>Insecta</taxon>
        <taxon>Pterygota</taxon>
        <taxon>Neoptera</taxon>
        <taxon>Polyneoptera</taxon>
        <taxon>Phasmatodea</taxon>
        <taxon>Verophasmatodea</taxon>
        <taxon>Anareolatae</taxon>
        <taxon>Phasmatidae</taxon>
        <taxon>Eurycanthinae</taxon>
        <taxon>Dryococelus</taxon>
    </lineage>
</organism>
<sequence length="257" mass="29480">MSDIHFWKENWAVFVYNSVQEITQLSNKRSWRPNAGTQNPAVLASHGDSADVVFWSKLCVGPEWLMKSPFELAFSVTSTNHCWYCRYFSQYLKILCLLGWILRFLHNCQHLEDKKSGELVAIELSNAERHMVKFIQKESFNGVEDERITPLMEMNTKISECKDVLEFRHPAVLPADYPVVTGLVYGLHELGVFVSTMGEVLGTKRETNCSFNNKELYGMQKIQGVYQISKKPREDLGKRFCYLGQLVSTPGPRVGDQ</sequence>
<evidence type="ECO:0000313" key="2">
    <source>
        <dbReference type="Proteomes" id="UP001159363"/>
    </source>
</evidence>
<comment type="caution">
    <text evidence="1">The sequence shown here is derived from an EMBL/GenBank/DDBJ whole genome shotgun (WGS) entry which is preliminary data.</text>
</comment>